<protein>
    <recommendedName>
        <fullName evidence="2">DUF1559 domain-containing protein</fullName>
    </recommendedName>
</protein>
<dbReference type="Pfam" id="PF07963">
    <property type="entry name" value="N_methyl"/>
    <property type="match status" value="1"/>
</dbReference>
<organism evidence="3 4">
    <name type="scientific">Posidoniimonas corsicana</name>
    <dbReference type="NCBI Taxonomy" id="1938618"/>
    <lineage>
        <taxon>Bacteria</taxon>
        <taxon>Pseudomonadati</taxon>
        <taxon>Planctomycetota</taxon>
        <taxon>Planctomycetia</taxon>
        <taxon>Pirellulales</taxon>
        <taxon>Lacipirellulaceae</taxon>
        <taxon>Posidoniimonas</taxon>
    </lineage>
</organism>
<keyword evidence="4" id="KW-1185">Reference proteome</keyword>
<reference evidence="3 4" key="1">
    <citation type="submission" date="2019-02" db="EMBL/GenBank/DDBJ databases">
        <title>Deep-cultivation of Planctomycetes and their phenomic and genomic characterization uncovers novel biology.</title>
        <authorList>
            <person name="Wiegand S."/>
            <person name="Jogler M."/>
            <person name="Boedeker C."/>
            <person name="Pinto D."/>
            <person name="Vollmers J."/>
            <person name="Rivas-Marin E."/>
            <person name="Kohn T."/>
            <person name="Peeters S.H."/>
            <person name="Heuer A."/>
            <person name="Rast P."/>
            <person name="Oberbeckmann S."/>
            <person name="Bunk B."/>
            <person name="Jeske O."/>
            <person name="Meyerdierks A."/>
            <person name="Storesund J.E."/>
            <person name="Kallscheuer N."/>
            <person name="Luecker S."/>
            <person name="Lage O.M."/>
            <person name="Pohl T."/>
            <person name="Merkel B.J."/>
            <person name="Hornburger P."/>
            <person name="Mueller R.-W."/>
            <person name="Bruemmer F."/>
            <person name="Labrenz M."/>
            <person name="Spormann A.M."/>
            <person name="Op Den Camp H."/>
            <person name="Overmann J."/>
            <person name="Amann R."/>
            <person name="Jetten M.S.M."/>
            <person name="Mascher T."/>
            <person name="Medema M.H."/>
            <person name="Devos D.P."/>
            <person name="Kaster A.-K."/>
            <person name="Ovreas L."/>
            <person name="Rohde M."/>
            <person name="Galperin M.Y."/>
            <person name="Jogler C."/>
        </authorList>
    </citation>
    <scope>NUCLEOTIDE SEQUENCE [LARGE SCALE GENOMIC DNA]</scope>
    <source>
        <strain evidence="3 4">KOR34</strain>
    </source>
</reference>
<dbReference type="AlphaFoldDB" id="A0A5C5VDA6"/>
<dbReference type="NCBIfam" id="TIGR02532">
    <property type="entry name" value="IV_pilin_GFxxxE"/>
    <property type="match status" value="1"/>
</dbReference>
<accession>A0A5C5VDA6</accession>
<gene>
    <name evidence="3" type="ORF">KOR34_15100</name>
</gene>
<dbReference type="InterPro" id="IPR027558">
    <property type="entry name" value="Pre_pil_HX9DG_C"/>
</dbReference>
<comment type="caution">
    <text evidence="3">The sequence shown here is derived from an EMBL/GenBank/DDBJ whole genome shotgun (WGS) entry which is preliminary data.</text>
</comment>
<dbReference type="RefSeq" id="WP_146563631.1">
    <property type="nucleotide sequence ID" value="NZ_SIHJ01000001.1"/>
</dbReference>
<sequence>MASESSKRPTPGTLWGQRCLSHDAREVGRQAWPRGFTLVEVLVVVAIIGVLVALLLPAVQAARESARKATCVNNMKQMGLAANLYADSYRVFPVSWPEGDGTITWARELLPYLDHQPLYDAWDGDLGFFEGPNGDLAATIVPAYKCPTAPSKPVYTYEKVGPQPTAMASIDYKSCQGANGFDPLVAHWGRREWVDGVVSRHPTRPAEIADGLSQTVLLVESVGGVELYGPDRLPGSPDRIWYPEDGSWVGRALSSVSPSAYALFRRVNRCTVNCSNMYDYGPYSFHVGGAYSVLGDGSAHFLSEGIDPAVLMGLYSYDDGDDIPGI</sequence>
<dbReference type="InterPro" id="IPR011453">
    <property type="entry name" value="DUF1559"/>
</dbReference>
<dbReference type="SUPFAM" id="SSF54523">
    <property type="entry name" value="Pili subunits"/>
    <property type="match status" value="1"/>
</dbReference>
<dbReference type="EMBL" id="SIHJ01000001">
    <property type="protein sequence ID" value="TWT36604.1"/>
    <property type="molecule type" value="Genomic_DNA"/>
</dbReference>
<dbReference type="Gene3D" id="3.30.700.10">
    <property type="entry name" value="Glycoprotein, Type 4 Pilin"/>
    <property type="match status" value="1"/>
</dbReference>
<dbReference type="PANTHER" id="PTHR30093:SF2">
    <property type="entry name" value="TYPE II SECRETION SYSTEM PROTEIN H"/>
    <property type="match status" value="1"/>
</dbReference>
<dbReference type="InterPro" id="IPR012902">
    <property type="entry name" value="N_methyl_site"/>
</dbReference>
<keyword evidence="1" id="KW-1133">Transmembrane helix</keyword>
<dbReference type="PROSITE" id="PS00409">
    <property type="entry name" value="PROKAR_NTER_METHYL"/>
    <property type="match status" value="1"/>
</dbReference>
<evidence type="ECO:0000256" key="1">
    <source>
        <dbReference type="SAM" id="Phobius"/>
    </source>
</evidence>
<evidence type="ECO:0000259" key="2">
    <source>
        <dbReference type="Pfam" id="PF07596"/>
    </source>
</evidence>
<feature type="transmembrane region" description="Helical" evidence="1">
    <location>
        <begin position="36"/>
        <end position="59"/>
    </location>
</feature>
<evidence type="ECO:0000313" key="3">
    <source>
        <dbReference type="EMBL" id="TWT36604.1"/>
    </source>
</evidence>
<dbReference type="InterPro" id="IPR045584">
    <property type="entry name" value="Pilin-like"/>
</dbReference>
<dbReference type="NCBIfam" id="TIGR04294">
    <property type="entry name" value="pre_pil_HX9DG"/>
    <property type="match status" value="1"/>
</dbReference>
<keyword evidence="1" id="KW-0472">Membrane</keyword>
<feature type="domain" description="DUF1559" evidence="2">
    <location>
        <begin position="60"/>
        <end position="308"/>
    </location>
</feature>
<proteinExistence type="predicted"/>
<dbReference type="Proteomes" id="UP000316714">
    <property type="component" value="Unassembled WGS sequence"/>
</dbReference>
<dbReference type="Pfam" id="PF07596">
    <property type="entry name" value="SBP_bac_10"/>
    <property type="match status" value="1"/>
</dbReference>
<dbReference type="PANTHER" id="PTHR30093">
    <property type="entry name" value="GENERAL SECRETION PATHWAY PROTEIN G"/>
    <property type="match status" value="1"/>
</dbReference>
<evidence type="ECO:0000313" key="4">
    <source>
        <dbReference type="Proteomes" id="UP000316714"/>
    </source>
</evidence>
<dbReference type="OrthoDB" id="289947at2"/>
<name>A0A5C5VDA6_9BACT</name>
<keyword evidence="1" id="KW-0812">Transmembrane</keyword>